<feature type="transmembrane region" description="Helical" evidence="7">
    <location>
        <begin position="145"/>
        <end position="165"/>
    </location>
</feature>
<dbReference type="Gene3D" id="1.20.1250.20">
    <property type="entry name" value="MFS general substrate transporter like domains"/>
    <property type="match status" value="2"/>
</dbReference>
<feature type="region of interest" description="Disordered" evidence="6">
    <location>
        <begin position="1"/>
        <end position="25"/>
    </location>
</feature>
<dbReference type="Pfam" id="PF06609">
    <property type="entry name" value="TRI12"/>
    <property type="match status" value="1"/>
</dbReference>
<feature type="transmembrane region" description="Helical" evidence="7">
    <location>
        <begin position="177"/>
        <end position="204"/>
    </location>
</feature>
<gene>
    <name evidence="9" type="ORF">P171DRAFT_499935</name>
</gene>
<feature type="transmembrane region" description="Helical" evidence="7">
    <location>
        <begin position="52"/>
        <end position="75"/>
    </location>
</feature>
<feature type="compositionally biased region" description="Basic and acidic residues" evidence="6">
    <location>
        <begin position="1"/>
        <end position="15"/>
    </location>
</feature>
<organism evidence="9 10">
    <name type="scientific">Karstenula rhodostoma CBS 690.94</name>
    <dbReference type="NCBI Taxonomy" id="1392251"/>
    <lineage>
        <taxon>Eukaryota</taxon>
        <taxon>Fungi</taxon>
        <taxon>Dikarya</taxon>
        <taxon>Ascomycota</taxon>
        <taxon>Pezizomycotina</taxon>
        <taxon>Dothideomycetes</taxon>
        <taxon>Pleosporomycetidae</taxon>
        <taxon>Pleosporales</taxon>
        <taxon>Massarineae</taxon>
        <taxon>Didymosphaeriaceae</taxon>
        <taxon>Karstenula</taxon>
    </lineage>
</organism>
<keyword evidence="4 7" id="KW-1133">Transmembrane helix</keyword>
<dbReference type="PROSITE" id="PS50850">
    <property type="entry name" value="MFS"/>
    <property type="match status" value="1"/>
</dbReference>
<feature type="transmembrane region" description="Helical" evidence="7">
    <location>
        <begin position="253"/>
        <end position="272"/>
    </location>
</feature>
<keyword evidence="3 7" id="KW-0812">Transmembrane</keyword>
<accession>A0A9P4U8Y2</accession>
<evidence type="ECO:0000256" key="7">
    <source>
        <dbReference type="SAM" id="Phobius"/>
    </source>
</evidence>
<dbReference type="GO" id="GO:0005886">
    <property type="term" value="C:plasma membrane"/>
    <property type="evidence" value="ECO:0007669"/>
    <property type="project" value="TreeGrafter"/>
</dbReference>
<keyword evidence="5 7" id="KW-0472">Membrane</keyword>
<keyword evidence="2" id="KW-0813">Transport</keyword>
<evidence type="ECO:0000256" key="6">
    <source>
        <dbReference type="SAM" id="MobiDB-lite"/>
    </source>
</evidence>
<dbReference type="InterPro" id="IPR010573">
    <property type="entry name" value="MFS_Str1/Tri12-like"/>
</dbReference>
<evidence type="ECO:0000313" key="10">
    <source>
        <dbReference type="Proteomes" id="UP000799764"/>
    </source>
</evidence>
<evidence type="ECO:0000256" key="5">
    <source>
        <dbReference type="ARBA" id="ARBA00023136"/>
    </source>
</evidence>
<comment type="caution">
    <text evidence="9">The sequence shown here is derived from an EMBL/GenBank/DDBJ whole genome shotgun (WGS) entry which is preliminary data.</text>
</comment>
<evidence type="ECO:0000256" key="2">
    <source>
        <dbReference type="ARBA" id="ARBA00022448"/>
    </source>
</evidence>
<feature type="transmembrane region" description="Helical" evidence="7">
    <location>
        <begin position="357"/>
        <end position="377"/>
    </location>
</feature>
<reference evidence="9" key="1">
    <citation type="journal article" date="2020" name="Stud. Mycol.">
        <title>101 Dothideomycetes genomes: a test case for predicting lifestyles and emergence of pathogens.</title>
        <authorList>
            <person name="Haridas S."/>
            <person name="Albert R."/>
            <person name="Binder M."/>
            <person name="Bloem J."/>
            <person name="Labutti K."/>
            <person name="Salamov A."/>
            <person name="Andreopoulos B."/>
            <person name="Baker S."/>
            <person name="Barry K."/>
            <person name="Bills G."/>
            <person name="Bluhm B."/>
            <person name="Cannon C."/>
            <person name="Castanera R."/>
            <person name="Culley D."/>
            <person name="Daum C."/>
            <person name="Ezra D."/>
            <person name="Gonzalez J."/>
            <person name="Henrissat B."/>
            <person name="Kuo A."/>
            <person name="Liang C."/>
            <person name="Lipzen A."/>
            <person name="Lutzoni F."/>
            <person name="Magnuson J."/>
            <person name="Mondo S."/>
            <person name="Nolan M."/>
            <person name="Ohm R."/>
            <person name="Pangilinan J."/>
            <person name="Park H.-J."/>
            <person name="Ramirez L."/>
            <person name="Alfaro M."/>
            <person name="Sun H."/>
            <person name="Tritt A."/>
            <person name="Yoshinaga Y."/>
            <person name="Zwiers L.-H."/>
            <person name="Turgeon B."/>
            <person name="Goodwin S."/>
            <person name="Spatafora J."/>
            <person name="Crous P."/>
            <person name="Grigoriev I."/>
        </authorList>
    </citation>
    <scope>NUCLEOTIDE SEQUENCE</scope>
    <source>
        <strain evidence="9">CBS 690.94</strain>
    </source>
</reference>
<feature type="transmembrane region" description="Helical" evidence="7">
    <location>
        <begin position="210"/>
        <end position="232"/>
    </location>
</feature>
<protein>
    <submittedName>
        <fullName evidence="9">Fungal trichothecene efflux pump</fullName>
    </submittedName>
</protein>
<proteinExistence type="predicted"/>
<evidence type="ECO:0000256" key="4">
    <source>
        <dbReference type="ARBA" id="ARBA00022989"/>
    </source>
</evidence>
<keyword evidence="10" id="KW-1185">Reference proteome</keyword>
<feature type="domain" description="Major facilitator superfamily (MFS) profile" evidence="8">
    <location>
        <begin position="56"/>
        <end position="568"/>
    </location>
</feature>
<dbReference type="OrthoDB" id="4161376at2759"/>
<dbReference type="SUPFAM" id="SSF103473">
    <property type="entry name" value="MFS general substrate transporter"/>
    <property type="match status" value="1"/>
</dbReference>
<evidence type="ECO:0000256" key="1">
    <source>
        <dbReference type="ARBA" id="ARBA00004141"/>
    </source>
</evidence>
<dbReference type="InterPro" id="IPR036259">
    <property type="entry name" value="MFS_trans_sf"/>
</dbReference>
<feature type="transmembrane region" description="Helical" evidence="7">
    <location>
        <begin position="544"/>
        <end position="563"/>
    </location>
</feature>
<dbReference type="InterPro" id="IPR020846">
    <property type="entry name" value="MFS_dom"/>
</dbReference>
<dbReference type="AlphaFoldDB" id="A0A9P4U8Y2"/>
<comment type="subcellular location">
    <subcellularLocation>
        <location evidence="1">Membrane</location>
        <topology evidence="1">Multi-pass membrane protein</topology>
    </subcellularLocation>
</comment>
<name>A0A9P4U8Y2_9PLEO</name>
<dbReference type="CDD" id="cd06179">
    <property type="entry name" value="MFS_TRI12_like"/>
    <property type="match status" value="1"/>
</dbReference>
<feature type="transmembrane region" description="Helical" evidence="7">
    <location>
        <begin position="389"/>
        <end position="407"/>
    </location>
</feature>
<evidence type="ECO:0000313" key="9">
    <source>
        <dbReference type="EMBL" id="KAF2440512.1"/>
    </source>
</evidence>
<feature type="transmembrane region" description="Helical" evidence="7">
    <location>
        <begin position="87"/>
        <end position="108"/>
    </location>
</feature>
<evidence type="ECO:0000259" key="8">
    <source>
        <dbReference type="PROSITE" id="PS50850"/>
    </source>
</evidence>
<feature type="transmembrane region" description="Helical" evidence="7">
    <location>
        <begin position="316"/>
        <end position="337"/>
    </location>
</feature>
<feature type="transmembrane region" description="Helical" evidence="7">
    <location>
        <begin position="413"/>
        <end position="435"/>
    </location>
</feature>
<feature type="transmembrane region" description="Helical" evidence="7">
    <location>
        <begin position="120"/>
        <end position="139"/>
    </location>
</feature>
<dbReference type="InterPro" id="IPR053791">
    <property type="entry name" value="MFS_Tri12-like"/>
</dbReference>
<dbReference type="EMBL" id="MU001507">
    <property type="protein sequence ID" value="KAF2440512.1"/>
    <property type="molecule type" value="Genomic_DNA"/>
</dbReference>
<dbReference type="PANTHER" id="PTHR23501">
    <property type="entry name" value="MAJOR FACILITATOR SUPERFAMILY"/>
    <property type="match status" value="1"/>
</dbReference>
<sequence>MTDAALEKSHTEHVEQASSSHDGNEIKNLGTDAHGFAAEAEELPKGYYYSPFFLGTTFAIGLNLMASTAGFALVAPVLGQIAVSLDAASSVIWLSLVYTMGLAVGLTLVGRITDTFGRRWFFIGGTALGCIGAVVASTAKNINVLIGGQVLIGLSASTGYSYAFVIGELVPVKRRFIFNSIVFVFSFPTAGFGAAISTAFILKTSAGWRWVYYLLIILNGLTALLYAVFYFPPTFHQKHGKDHISKFLRTFDWGGLFLYTAGLVLFIIGLSSGNTLYPWVDARVLAPLIIGILCLIALFVYESYAKLSQPLIPIEFFKNGGWVASMLSLSLGASVYYSQAIVWPQMTANVYAEGRLMWSGVVSCVVGVGITFGEIIGGTFAKSLGHWKLQCLTVITLGTLFLGLAALCKPDTPGMAIAFMLLATTFVGWNEALVLPICTIVIPDQAEIGTAAGVAGSSRSAISTVASTIYSVVLATRTATELGSQVPPAVIGAGLPADSVSAYMAAIAAGGSEALLSKVQGLTPEVIAAGTEAYRWAYTDAYKTIFLVSLAFGGLAIIASFFIPDVNHLMGGKVAATLSGREEKITDRSA</sequence>
<dbReference type="GO" id="GO:0022857">
    <property type="term" value="F:transmembrane transporter activity"/>
    <property type="evidence" value="ECO:0007669"/>
    <property type="project" value="InterPro"/>
</dbReference>
<feature type="transmembrane region" description="Helical" evidence="7">
    <location>
        <begin position="284"/>
        <end position="304"/>
    </location>
</feature>
<evidence type="ECO:0000256" key="3">
    <source>
        <dbReference type="ARBA" id="ARBA00022692"/>
    </source>
</evidence>
<dbReference type="PANTHER" id="PTHR23501:SF109">
    <property type="entry name" value="MAJOR FACILITATOR SUPERFAMILY (MFS) PROFILE DOMAIN-CONTAINING PROTEIN-RELATED"/>
    <property type="match status" value="1"/>
</dbReference>
<dbReference type="Proteomes" id="UP000799764">
    <property type="component" value="Unassembled WGS sequence"/>
</dbReference>